<protein>
    <submittedName>
        <fullName evidence="1">Uncharacterized protein</fullName>
    </submittedName>
</protein>
<reference evidence="1" key="1">
    <citation type="submission" date="2022-07" db="EMBL/GenBank/DDBJ databases">
        <title>Phylogenomic reconstructions and comparative analyses of Kickxellomycotina fungi.</title>
        <authorList>
            <person name="Reynolds N.K."/>
            <person name="Stajich J.E."/>
            <person name="Barry K."/>
            <person name="Grigoriev I.V."/>
            <person name="Crous P."/>
            <person name="Smith M.E."/>
        </authorList>
    </citation>
    <scope>NUCLEOTIDE SEQUENCE</scope>
    <source>
        <strain evidence="1">Benny 63K</strain>
    </source>
</reference>
<proteinExistence type="predicted"/>
<accession>A0ACC1HZ92</accession>
<feature type="non-terminal residue" evidence="1">
    <location>
        <position position="92"/>
    </location>
</feature>
<dbReference type="Proteomes" id="UP001150581">
    <property type="component" value="Unassembled WGS sequence"/>
</dbReference>
<organism evidence="1 2">
    <name type="scientific">Kickxella alabastrina</name>
    <dbReference type="NCBI Taxonomy" id="61397"/>
    <lineage>
        <taxon>Eukaryota</taxon>
        <taxon>Fungi</taxon>
        <taxon>Fungi incertae sedis</taxon>
        <taxon>Zoopagomycota</taxon>
        <taxon>Kickxellomycotina</taxon>
        <taxon>Kickxellomycetes</taxon>
        <taxon>Kickxellales</taxon>
        <taxon>Kickxellaceae</taxon>
        <taxon>Kickxella</taxon>
    </lineage>
</organism>
<name>A0ACC1HZ92_9FUNG</name>
<evidence type="ECO:0000313" key="1">
    <source>
        <dbReference type="EMBL" id="KAJ1877425.1"/>
    </source>
</evidence>
<evidence type="ECO:0000313" key="2">
    <source>
        <dbReference type="Proteomes" id="UP001150581"/>
    </source>
</evidence>
<sequence length="92" mass="10651">MPLFIIYFAHYHEDFRLAELEALSKLENVKITYKSAYSATSPFLLVDIASAQLAAKLVQRGILIRQIIEYWGSQPTYPELFDEIKQQTDRLA</sequence>
<gene>
    <name evidence="1" type="ORF">LPJ66_012110</name>
</gene>
<comment type="caution">
    <text evidence="1">The sequence shown here is derived from an EMBL/GenBank/DDBJ whole genome shotgun (WGS) entry which is preliminary data.</text>
</comment>
<keyword evidence="2" id="KW-1185">Reference proteome</keyword>
<dbReference type="EMBL" id="JANBPG010004179">
    <property type="protein sequence ID" value="KAJ1877425.1"/>
    <property type="molecule type" value="Genomic_DNA"/>
</dbReference>